<dbReference type="InterPro" id="IPR036638">
    <property type="entry name" value="HLH_DNA-bd_sf"/>
</dbReference>
<feature type="region of interest" description="Disordered" evidence="5">
    <location>
        <begin position="1"/>
        <end position="26"/>
    </location>
</feature>
<keyword evidence="3" id="KW-0238">DNA-binding</keyword>
<keyword evidence="2" id="KW-0805">Transcription regulation</keyword>
<evidence type="ECO:0000256" key="1">
    <source>
        <dbReference type="ARBA" id="ARBA00005510"/>
    </source>
</evidence>
<evidence type="ECO:0000313" key="7">
    <source>
        <dbReference type="Proteomes" id="UP000504607"/>
    </source>
</evidence>
<dbReference type="PANTHER" id="PTHR45844:SF18">
    <property type="entry name" value="TRANSCRIPTION FACTOR BHLH51"/>
    <property type="match status" value="1"/>
</dbReference>
<dbReference type="PROSITE" id="PS50888">
    <property type="entry name" value="BHLH"/>
    <property type="match status" value="1"/>
</dbReference>
<accession>A0A6I9QH50</accession>
<dbReference type="AlphaFoldDB" id="A0A6I9QH50"/>
<dbReference type="OrthoDB" id="71302at2759"/>
<evidence type="ECO:0000313" key="8">
    <source>
        <dbReference type="RefSeq" id="XP_010908560.1"/>
    </source>
</evidence>
<dbReference type="InterPro" id="IPR045847">
    <property type="entry name" value="AIG1-like"/>
</dbReference>
<dbReference type="SUPFAM" id="SSF47459">
    <property type="entry name" value="HLH, helix-loop-helix DNA-binding domain"/>
    <property type="match status" value="1"/>
</dbReference>
<reference evidence="8" key="1">
    <citation type="submission" date="2025-08" db="UniProtKB">
        <authorList>
            <consortium name="RefSeq"/>
        </authorList>
    </citation>
    <scope>IDENTIFICATION</scope>
</reference>
<keyword evidence="7" id="KW-1185">Reference proteome</keyword>
<dbReference type="KEGG" id="egu:105034924"/>
<proteinExistence type="inferred from homology"/>
<dbReference type="SMART" id="SM00353">
    <property type="entry name" value="HLH"/>
    <property type="match status" value="1"/>
</dbReference>
<evidence type="ECO:0000256" key="5">
    <source>
        <dbReference type="SAM" id="MobiDB-lite"/>
    </source>
</evidence>
<evidence type="ECO:0000256" key="2">
    <source>
        <dbReference type="ARBA" id="ARBA00023015"/>
    </source>
</evidence>
<dbReference type="InterPro" id="IPR011598">
    <property type="entry name" value="bHLH_dom"/>
</dbReference>
<keyword evidence="4" id="KW-0804">Transcription</keyword>
<feature type="domain" description="BHLH" evidence="6">
    <location>
        <begin position="56"/>
        <end position="105"/>
    </location>
</feature>
<sequence length="247" mass="27528">MATRYSANGWAEKGNRSTFPSPSKGSLLLPRPSNSAPAFLGQGSFYPSLCEDERALTLRIHSQAEKRRRERINAHLSTLRRMIPNSNKMDKASLLGRVIDHVKDLKRKAVDASKVSTIPTEANVVTVESHDGGYQNTFSLDDDNLYIKASLCCDDRPDLFAELIEAFQRLRLRAIRADMTSLGGRIQNVFLLCRKDSSGSACLNSLKESIKEALDRVASVDMVPSNAFVSKRQKLLQPRFPCSNRSL</sequence>
<comment type="similarity">
    <text evidence="1">Belongs to the bHLH protein family.</text>
</comment>
<protein>
    <submittedName>
        <fullName evidence="8">Transcription factor bHLH51</fullName>
    </submittedName>
</protein>
<dbReference type="GO" id="GO:0046983">
    <property type="term" value="F:protein dimerization activity"/>
    <property type="evidence" value="ECO:0007669"/>
    <property type="project" value="InterPro"/>
</dbReference>
<evidence type="ECO:0000259" key="6">
    <source>
        <dbReference type="PROSITE" id="PS50888"/>
    </source>
</evidence>
<dbReference type="RefSeq" id="XP_010908560.1">
    <property type="nucleotide sequence ID" value="XM_010910258.3"/>
</dbReference>
<dbReference type="GeneID" id="105034924"/>
<dbReference type="FunCoup" id="A0A6I9QH50">
    <property type="interactions" value="105"/>
</dbReference>
<gene>
    <name evidence="8" type="primary">LOC105034924</name>
</gene>
<dbReference type="GO" id="GO:0003700">
    <property type="term" value="F:DNA-binding transcription factor activity"/>
    <property type="evidence" value="ECO:0007669"/>
    <property type="project" value="InterPro"/>
</dbReference>
<dbReference type="Pfam" id="PF00010">
    <property type="entry name" value="HLH"/>
    <property type="match status" value="1"/>
</dbReference>
<name>A0A6I9QH50_ELAGV</name>
<dbReference type="Gene3D" id="4.10.280.10">
    <property type="entry name" value="Helix-loop-helix DNA-binding domain"/>
    <property type="match status" value="1"/>
</dbReference>
<dbReference type="GO" id="GO:0003677">
    <property type="term" value="F:DNA binding"/>
    <property type="evidence" value="ECO:0007669"/>
    <property type="project" value="UniProtKB-KW"/>
</dbReference>
<evidence type="ECO:0000256" key="3">
    <source>
        <dbReference type="ARBA" id="ARBA00023125"/>
    </source>
</evidence>
<organism evidence="7 8">
    <name type="scientific">Elaeis guineensis var. tenera</name>
    <name type="common">Oil palm</name>
    <dbReference type="NCBI Taxonomy" id="51953"/>
    <lineage>
        <taxon>Eukaryota</taxon>
        <taxon>Viridiplantae</taxon>
        <taxon>Streptophyta</taxon>
        <taxon>Embryophyta</taxon>
        <taxon>Tracheophyta</taxon>
        <taxon>Spermatophyta</taxon>
        <taxon>Magnoliopsida</taxon>
        <taxon>Liliopsida</taxon>
        <taxon>Arecaceae</taxon>
        <taxon>Arecoideae</taxon>
        <taxon>Cocoseae</taxon>
        <taxon>Elaeidinae</taxon>
        <taxon>Elaeis</taxon>
    </lineage>
</organism>
<evidence type="ECO:0000256" key="4">
    <source>
        <dbReference type="ARBA" id="ARBA00023163"/>
    </source>
</evidence>
<dbReference type="InParanoid" id="A0A6I9QH50"/>
<dbReference type="PANTHER" id="PTHR45844">
    <property type="entry name" value="TRANSCRIPTION FACTOR BHLH30"/>
    <property type="match status" value="1"/>
</dbReference>
<dbReference type="Proteomes" id="UP000504607">
    <property type="component" value="Unplaced"/>
</dbReference>
<dbReference type="CDD" id="cd11455">
    <property type="entry name" value="bHLH_AtAIG1_like"/>
    <property type="match status" value="1"/>
</dbReference>